<feature type="compositionally biased region" description="Basic and acidic residues" evidence="1">
    <location>
        <begin position="450"/>
        <end position="460"/>
    </location>
</feature>
<dbReference type="RefSeq" id="WP_378056428.1">
    <property type="nucleotide sequence ID" value="NZ_JBHSIS010000006.1"/>
</dbReference>
<feature type="region of interest" description="Disordered" evidence="1">
    <location>
        <begin position="213"/>
        <end position="438"/>
    </location>
</feature>
<protein>
    <recommendedName>
        <fullName evidence="4">Basic proline-rich protein</fullName>
    </recommendedName>
</protein>
<evidence type="ECO:0000256" key="1">
    <source>
        <dbReference type="SAM" id="MobiDB-lite"/>
    </source>
</evidence>
<evidence type="ECO:0000313" key="2">
    <source>
        <dbReference type="EMBL" id="MFC4854489.1"/>
    </source>
</evidence>
<proteinExistence type="predicted"/>
<organism evidence="2 3">
    <name type="scientific">Actinophytocola glycyrrhizae</name>
    <dbReference type="NCBI Taxonomy" id="2044873"/>
    <lineage>
        <taxon>Bacteria</taxon>
        <taxon>Bacillati</taxon>
        <taxon>Actinomycetota</taxon>
        <taxon>Actinomycetes</taxon>
        <taxon>Pseudonocardiales</taxon>
        <taxon>Pseudonocardiaceae</taxon>
    </lineage>
</organism>
<feature type="compositionally biased region" description="Pro residues" evidence="1">
    <location>
        <begin position="247"/>
        <end position="268"/>
    </location>
</feature>
<gene>
    <name evidence="2" type="ORF">ACFPCV_13325</name>
</gene>
<feature type="compositionally biased region" description="Basic and acidic residues" evidence="1">
    <location>
        <begin position="400"/>
        <end position="409"/>
    </location>
</feature>
<feature type="compositionally biased region" description="Basic and acidic residues" evidence="1">
    <location>
        <begin position="231"/>
        <end position="240"/>
    </location>
</feature>
<sequence>MLTLAGRLDDDALGDARQMLASAELDRSLEFVAGCLAAGRVVLTRDQHNELESLFADMYLDPTVIDRVMVTDRVEAGRHRFAFGSVDGREPDRGVADAVRPVLGVLPDVRSMWCVWRLTPAGPASGPVPHLLVLVGIGPGGFPPATAYRVEEALRRAGIRASVEVLMDGVEPGEYHREAMRSARQVPFDGHGSSRPRVEPAYEAPRIESARARVEPARVEPPRMSAVPESPRIESARVEPPRLTTAPEPPRMPEPEPEPLPEPVPEPPRLSAVQPEPPRVAAVPLERPRMDPPAVDAPRIDSLPVRKDPPFGDQFGDQPVFTEPQQEGPRVDPPTMMTPAAGGLEDGEPPRADAFEPPQAQQQFAQERLPEEPQAAPDLPPSALREETRTDSQPSPSPRRRAEPPKDEQPPQEPPSRPRLAPAGGGVDKHSQAFVDDILNTQERNLLRELQDELARREQQEPQSTGSWKVDRSGRHGKPATAGPFEHPNQTTGPMIINGVPPHADNRGYPPVN</sequence>
<keyword evidence="3" id="KW-1185">Reference proteome</keyword>
<reference evidence="3" key="1">
    <citation type="journal article" date="2019" name="Int. J. Syst. Evol. Microbiol.">
        <title>The Global Catalogue of Microorganisms (GCM) 10K type strain sequencing project: providing services to taxonomists for standard genome sequencing and annotation.</title>
        <authorList>
            <consortium name="The Broad Institute Genomics Platform"/>
            <consortium name="The Broad Institute Genome Sequencing Center for Infectious Disease"/>
            <person name="Wu L."/>
            <person name="Ma J."/>
        </authorList>
    </citation>
    <scope>NUCLEOTIDE SEQUENCE [LARGE SCALE GENOMIC DNA]</scope>
    <source>
        <strain evidence="3">ZS-22-S1</strain>
    </source>
</reference>
<dbReference type="EMBL" id="JBHSIS010000006">
    <property type="protein sequence ID" value="MFC4854489.1"/>
    <property type="molecule type" value="Genomic_DNA"/>
</dbReference>
<feature type="region of interest" description="Disordered" evidence="1">
    <location>
        <begin position="185"/>
        <end position="204"/>
    </location>
</feature>
<dbReference type="Proteomes" id="UP001595859">
    <property type="component" value="Unassembled WGS sequence"/>
</dbReference>
<accession>A0ABV9S0N0</accession>
<name>A0ABV9S0N0_9PSEU</name>
<feature type="compositionally biased region" description="Low complexity" evidence="1">
    <location>
        <begin position="355"/>
        <end position="367"/>
    </location>
</feature>
<evidence type="ECO:0000313" key="3">
    <source>
        <dbReference type="Proteomes" id="UP001595859"/>
    </source>
</evidence>
<evidence type="ECO:0008006" key="4">
    <source>
        <dbReference type="Google" id="ProtNLM"/>
    </source>
</evidence>
<comment type="caution">
    <text evidence="2">The sequence shown here is derived from an EMBL/GenBank/DDBJ whole genome shotgun (WGS) entry which is preliminary data.</text>
</comment>
<feature type="region of interest" description="Disordered" evidence="1">
    <location>
        <begin position="450"/>
        <end position="513"/>
    </location>
</feature>